<accession>A0A841R513</accession>
<dbReference type="EMBL" id="JACHHI010000005">
    <property type="protein sequence ID" value="MBB6478129.1"/>
    <property type="molecule type" value="Genomic_DNA"/>
</dbReference>
<sequence>MLISIVVPFFNEEDNILHFYDALCEVVAHRDESFEFLFVDDGSSDRTPLILTELAERDARVTAFILARNFGHQTALTCGLDHARGDAVVTMDGDMQHPPTMIPDLLDKWYDGYEVVQTVRLSTANVGAFKKWTSKLYYRFINSISQVQITEGGSDFRLIDRKVADSLLLFREKARFIRGLVSDIGYRQTQITFRAPARYAGESKFSLRKMVRFALDGITSYSTLPLRMALYVGVLSGIGSLLLIIYVLLIKYYFLEAVPGWATLAVMMLLFGGLQLIFLGIIGEYIGRIFAEVKDRPLYWLRGTVNQKTRH</sequence>
<keyword evidence="6 7" id="KW-0472">Membrane</keyword>
<dbReference type="PANTHER" id="PTHR48090:SF1">
    <property type="entry name" value="PROPHAGE BACTOPRENOL GLUCOSYL TRANSFERASE HOMOLOG"/>
    <property type="match status" value="1"/>
</dbReference>
<protein>
    <submittedName>
        <fullName evidence="9">Dolichol-phosphate mannosyltransferase</fullName>
        <ecNumber evidence="9">2.4.1.83</ecNumber>
    </submittedName>
</protein>
<keyword evidence="3 9" id="KW-0808">Transferase</keyword>
<dbReference type="AlphaFoldDB" id="A0A841R513"/>
<dbReference type="PANTHER" id="PTHR48090">
    <property type="entry name" value="UNDECAPRENYL-PHOSPHATE 4-DEOXY-4-FORMAMIDO-L-ARABINOSE TRANSFERASE-RELATED"/>
    <property type="match status" value="1"/>
</dbReference>
<reference evidence="9 10" key="1">
    <citation type="submission" date="2020-08" db="EMBL/GenBank/DDBJ databases">
        <title>Genomic Encyclopedia of Type Strains, Phase IV (KMG-IV): sequencing the most valuable type-strain genomes for metagenomic binning, comparative biology and taxonomic classification.</title>
        <authorList>
            <person name="Goeker M."/>
        </authorList>
    </citation>
    <scope>NUCLEOTIDE SEQUENCE [LARGE SCALE GENOMIC DNA]</scope>
    <source>
        <strain evidence="9 10">DSM 21255</strain>
    </source>
</reference>
<comment type="subcellular location">
    <subcellularLocation>
        <location evidence="1">Membrane</location>
        <topology evidence="1">Multi-pass membrane protein</topology>
    </subcellularLocation>
</comment>
<feature type="transmembrane region" description="Helical" evidence="7">
    <location>
        <begin position="260"/>
        <end position="286"/>
    </location>
</feature>
<comment type="caution">
    <text evidence="9">The sequence shown here is derived from an EMBL/GenBank/DDBJ whole genome shotgun (WGS) entry which is preliminary data.</text>
</comment>
<dbReference type="EC" id="2.4.1.83" evidence="9"/>
<dbReference type="OrthoDB" id="9807778at2"/>
<evidence type="ECO:0000256" key="2">
    <source>
        <dbReference type="ARBA" id="ARBA00022676"/>
    </source>
</evidence>
<name>A0A841R513_9FIRM</name>
<dbReference type="GO" id="GO:0005886">
    <property type="term" value="C:plasma membrane"/>
    <property type="evidence" value="ECO:0007669"/>
    <property type="project" value="TreeGrafter"/>
</dbReference>
<evidence type="ECO:0000256" key="1">
    <source>
        <dbReference type="ARBA" id="ARBA00004141"/>
    </source>
</evidence>
<dbReference type="InterPro" id="IPR001173">
    <property type="entry name" value="Glyco_trans_2-like"/>
</dbReference>
<dbReference type="RefSeq" id="WP_159823256.1">
    <property type="nucleotide sequence ID" value="NZ_CABWNB010000004.1"/>
</dbReference>
<dbReference type="Pfam" id="PF00535">
    <property type="entry name" value="Glycos_transf_2"/>
    <property type="match status" value="1"/>
</dbReference>
<dbReference type="InterPro" id="IPR050256">
    <property type="entry name" value="Glycosyltransferase_2"/>
</dbReference>
<feature type="domain" description="Glycosyltransferase 2-like" evidence="8">
    <location>
        <begin position="4"/>
        <end position="166"/>
    </location>
</feature>
<dbReference type="GeneID" id="93486451"/>
<evidence type="ECO:0000259" key="8">
    <source>
        <dbReference type="Pfam" id="PF00535"/>
    </source>
</evidence>
<keyword evidence="2 9" id="KW-0328">Glycosyltransferase</keyword>
<dbReference type="SUPFAM" id="SSF53448">
    <property type="entry name" value="Nucleotide-diphospho-sugar transferases"/>
    <property type="match status" value="1"/>
</dbReference>
<dbReference type="Gene3D" id="3.90.550.10">
    <property type="entry name" value="Spore Coat Polysaccharide Biosynthesis Protein SpsA, Chain A"/>
    <property type="match status" value="1"/>
</dbReference>
<evidence type="ECO:0000256" key="7">
    <source>
        <dbReference type="SAM" id="Phobius"/>
    </source>
</evidence>
<evidence type="ECO:0000313" key="9">
    <source>
        <dbReference type="EMBL" id="MBB6478129.1"/>
    </source>
</evidence>
<organism evidence="9 10">
    <name type="scientific">Negativicoccus succinicivorans</name>
    <dbReference type="NCBI Taxonomy" id="620903"/>
    <lineage>
        <taxon>Bacteria</taxon>
        <taxon>Bacillati</taxon>
        <taxon>Bacillota</taxon>
        <taxon>Negativicutes</taxon>
        <taxon>Veillonellales</taxon>
        <taxon>Veillonellaceae</taxon>
        <taxon>Negativicoccus</taxon>
    </lineage>
</organism>
<keyword evidence="5 7" id="KW-1133">Transmembrane helix</keyword>
<proteinExistence type="predicted"/>
<dbReference type="Proteomes" id="UP000591941">
    <property type="component" value="Unassembled WGS sequence"/>
</dbReference>
<gene>
    <name evidence="9" type="ORF">HNR45_001190</name>
</gene>
<evidence type="ECO:0000313" key="10">
    <source>
        <dbReference type="Proteomes" id="UP000591941"/>
    </source>
</evidence>
<evidence type="ECO:0000256" key="3">
    <source>
        <dbReference type="ARBA" id="ARBA00022679"/>
    </source>
</evidence>
<feature type="transmembrane region" description="Helical" evidence="7">
    <location>
        <begin position="229"/>
        <end position="254"/>
    </location>
</feature>
<dbReference type="GO" id="GO:0004582">
    <property type="term" value="F:dolichyl-phosphate beta-D-mannosyltransferase activity"/>
    <property type="evidence" value="ECO:0007669"/>
    <property type="project" value="UniProtKB-EC"/>
</dbReference>
<dbReference type="InterPro" id="IPR029044">
    <property type="entry name" value="Nucleotide-diphossugar_trans"/>
</dbReference>
<evidence type="ECO:0000256" key="4">
    <source>
        <dbReference type="ARBA" id="ARBA00022692"/>
    </source>
</evidence>
<dbReference type="CDD" id="cd04187">
    <property type="entry name" value="DPM1_like_bac"/>
    <property type="match status" value="1"/>
</dbReference>
<evidence type="ECO:0000256" key="6">
    <source>
        <dbReference type="ARBA" id="ARBA00023136"/>
    </source>
</evidence>
<keyword evidence="10" id="KW-1185">Reference proteome</keyword>
<keyword evidence="4 7" id="KW-0812">Transmembrane</keyword>
<evidence type="ECO:0000256" key="5">
    <source>
        <dbReference type="ARBA" id="ARBA00022989"/>
    </source>
</evidence>